<reference evidence="1" key="1">
    <citation type="submission" date="2018-02" db="EMBL/GenBank/DDBJ databases">
        <title>Rhizophora mucronata_Transcriptome.</title>
        <authorList>
            <person name="Meera S.P."/>
            <person name="Sreeshan A."/>
            <person name="Augustine A."/>
        </authorList>
    </citation>
    <scope>NUCLEOTIDE SEQUENCE</scope>
    <source>
        <tissue evidence="1">Leaf</tissue>
    </source>
</reference>
<name>A0A2P2IGY3_RHIMU</name>
<proteinExistence type="predicted"/>
<dbReference type="AlphaFoldDB" id="A0A2P2IGY3"/>
<sequence>MTEREREIEWEGWKERAPKLHFVASNRNMLLTST</sequence>
<dbReference type="EMBL" id="GGEC01000001">
    <property type="protein sequence ID" value="MBW80484.1"/>
    <property type="molecule type" value="Transcribed_RNA"/>
</dbReference>
<organism evidence="1">
    <name type="scientific">Rhizophora mucronata</name>
    <name type="common">Asiatic mangrove</name>
    <dbReference type="NCBI Taxonomy" id="61149"/>
    <lineage>
        <taxon>Eukaryota</taxon>
        <taxon>Viridiplantae</taxon>
        <taxon>Streptophyta</taxon>
        <taxon>Embryophyta</taxon>
        <taxon>Tracheophyta</taxon>
        <taxon>Spermatophyta</taxon>
        <taxon>Magnoliopsida</taxon>
        <taxon>eudicotyledons</taxon>
        <taxon>Gunneridae</taxon>
        <taxon>Pentapetalae</taxon>
        <taxon>rosids</taxon>
        <taxon>fabids</taxon>
        <taxon>Malpighiales</taxon>
        <taxon>Rhizophoraceae</taxon>
        <taxon>Rhizophora</taxon>
    </lineage>
</organism>
<protein>
    <submittedName>
        <fullName evidence="1">Uncharacterized protein</fullName>
    </submittedName>
</protein>
<accession>A0A2P2IGY3</accession>
<evidence type="ECO:0000313" key="1">
    <source>
        <dbReference type="EMBL" id="MBW80484.1"/>
    </source>
</evidence>